<evidence type="ECO:0000313" key="3">
    <source>
        <dbReference type="RefSeq" id="XP_033241120.1"/>
    </source>
</evidence>
<proteinExistence type="predicted"/>
<keyword evidence="2" id="KW-1185">Reference proteome</keyword>
<dbReference type="Proteomes" id="UP000001819">
    <property type="component" value="Chromosome X"/>
</dbReference>
<sequence>MGLWSYLGRVNQIWRPVAPPAPETPEATPNLGEKIREVVNDKAFENAYDSAAPFVMASLGSWPGYWLYRGLDYHTHRAHIPLRIYINQTFYQAKILQFVIILAGTFTVITNQRRAR</sequence>
<keyword evidence="1" id="KW-0812">Transmembrane</keyword>
<dbReference type="RefSeq" id="XP_033241120.1">
    <property type="nucleotide sequence ID" value="XM_033385229.1"/>
</dbReference>
<dbReference type="AlphaFoldDB" id="A0A6I8WCH7"/>
<organism evidence="2 3">
    <name type="scientific">Drosophila pseudoobscura pseudoobscura</name>
    <name type="common">Fruit fly</name>
    <dbReference type="NCBI Taxonomy" id="46245"/>
    <lineage>
        <taxon>Eukaryota</taxon>
        <taxon>Metazoa</taxon>
        <taxon>Ecdysozoa</taxon>
        <taxon>Arthropoda</taxon>
        <taxon>Hexapoda</taxon>
        <taxon>Insecta</taxon>
        <taxon>Pterygota</taxon>
        <taxon>Neoptera</taxon>
        <taxon>Endopterygota</taxon>
        <taxon>Diptera</taxon>
        <taxon>Brachycera</taxon>
        <taxon>Muscomorpha</taxon>
        <taxon>Ephydroidea</taxon>
        <taxon>Drosophilidae</taxon>
        <taxon>Drosophila</taxon>
        <taxon>Sophophora</taxon>
    </lineage>
</organism>
<protein>
    <submittedName>
        <fullName evidence="3">Uncharacterized protein isoform X3</fullName>
    </submittedName>
</protein>
<reference evidence="3" key="1">
    <citation type="submission" date="2025-08" db="UniProtKB">
        <authorList>
            <consortium name="RefSeq"/>
        </authorList>
    </citation>
    <scope>IDENTIFICATION</scope>
    <source>
        <strain evidence="3">MV-25-SWS-2005</strain>
        <tissue evidence="3">Whole body</tissue>
    </source>
</reference>
<gene>
    <name evidence="3" type="primary">LOC4813633</name>
</gene>
<evidence type="ECO:0000313" key="2">
    <source>
        <dbReference type="Proteomes" id="UP000001819"/>
    </source>
</evidence>
<dbReference type="ExpressionAtlas" id="A0A6I8WCH7">
    <property type="expression patterns" value="baseline"/>
</dbReference>
<keyword evidence="1" id="KW-0472">Membrane</keyword>
<name>A0A6I8WCH7_DROPS</name>
<keyword evidence="1" id="KW-1133">Transmembrane helix</keyword>
<evidence type="ECO:0000256" key="1">
    <source>
        <dbReference type="SAM" id="Phobius"/>
    </source>
</evidence>
<feature type="transmembrane region" description="Helical" evidence="1">
    <location>
        <begin position="91"/>
        <end position="110"/>
    </location>
</feature>
<accession>A0A6I8WCH7</accession>